<evidence type="ECO:0000259" key="5">
    <source>
        <dbReference type="PROSITE" id="PS50126"/>
    </source>
</evidence>
<feature type="domain" description="S1 motif" evidence="5">
    <location>
        <begin position="129"/>
        <end position="211"/>
    </location>
</feature>
<reference evidence="6" key="1">
    <citation type="journal article" date="2020" name="BMC">
        <title>Leishmania infection induces a limited differential gene expression in the sand fly midgut.</title>
        <authorList>
            <person name="Coutinho-Abreu I.V."/>
            <person name="Serafim T.D."/>
            <person name="Meneses C."/>
            <person name="Kamhawi S."/>
            <person name="Oliveira F."/>
            <person name="Valenzuela J.G."/>
        </authorList>
    </citation>
    <scope>NUCLEOTIDE SEQUENCE</scope>
    <source>
        <strain evidence="6">Jacobina</strain>
        <tissue evidence="6">Midgut</tissue>
    </source>
</reference>
<dbReference type="InterPro" id="IPR003029">
    <property type="entry name" value="S1_domain"/>
</dbReference>
<feature type="compositionally biased region" description="Basic and acidic residues" evidence="4">
    <location>
        <begin position="611"/>
        <end position="625"/>
    </location>
</feature>
<feature type="compositionally biased region" description="Basic residues" evidence="4">
    <location>
        <begin position="1011"/>
        <end position="1023"/>
    </location>
</feature>
<feature type="compositionally biased region" description="Polar residues" evidence="4">
    <location>
        <begin position="742"/>
        <end position="752"/>
    </location>
</feature>
<feature type="compositionally biased region" description="Basic and acidic residues" evidence="4">
    <location>
        <begin position="699"/>
        <end position="741"/>
    </location>
</feature>
<dbReference type="InterPro" id="IPR039190">
    <property type="entry name" value="TTC14"/>
</dbReference>
<dbReference type="GeneID" id="129791316"/>
<feature type="compositionally biased region" description="Basic residues" evidence="4">
    <location>
        <begin position="521"/>
        <end position="532"/>
    </location>
</feature>
<evidence type="ECO:0000256" key="3">
    <source>
        <dbReference type="PROSITE-ProRule" id="PRU00339"/>
    </source>
</evidence>
<dbReference type="InterPro" id="IPR013105">
    <property type="entry name" value="TPR_2"/>
</dbReference>
<feature type="compositionally biased region" description="Basic and acidic residues" evidence="4">
    <location>
        <begin position="979"/>
        <end position="1010"/>
    </location>
</feature>
<feature type="repeat" description="TPR" evidence="3">
    <location>
        <begin position="340"/>
        <end position="373"/>
    </location>
</feature>
<dbReference type="SMART" id="SM00028">
    <property type="entry name" value="TPR"/>
    <property type="match status" value="3"/>
</dbReference>
<dbReference type="PROSITE" id="PS50126">
    <property type="entry name" value="S1"/>
    <property type="match status" value="1"/>
</dbReference>
<dbReference type="OrthoDB" id="1914839at2759"/>
<dbReference type="PROSITE" id="PS50005">
    <property type="entry name" value="TPR"/>
    <property type="match status" value="3"/>
</dbReference>
<dbReference type="InterPro" id="IPR019734">
    <property type="entry name" value="TPR_rpt"/>
</dbReference>
<dbReference type="GO" id="GO:0003676">
    <property type="term" value="F:nucleic acid binding"/>
    <property type="evidence" value="ECO:0007669"/>
    <property type="project" value="InterPro"/>
</dbReference>
<feature type="compositionally biased region" description="Basic residues" evidence="4">
    <location>
        <begin position="843"/>
        <end position="855"/>
    </location>
</feature>
<protein>
    <submittedName>
        <fullName evidence="6">Putative tpr repeat-containing protein</fullName>
    </submittedName>
</protein>
<feature type="compositionally biased region" description="Polar residues" evidence="4">
    <location>
        <begin position="1040"/>
        <end position="1049"/>
    </location>
</feature>
<feature type="compositionally biased region" description="Basic residues" evidence="4">
    <location>
        <begin position="864"/>
        <end position="906"/>
    </location>
</feature>
<organism evidence="6">
    <name type="scientific">Lutzomyia longipalpis</name>
    <name type="common">Sand fly</name>
    <dbReference type="NCBI Taxonomy" id="7200"/>
    <lineage>
        <taxon>Eukaryota</taxon>
        <taxon>Metazoa</taxon>
        <taxon>Ecdysozoa</taxon>
        <taxon>Arthropoda</taxon>
        <taxon>Hexapoda</taxon>
        <taxon>Insecta</taxon>
        <taxon>Pterygota</taxon>
        <taxon>Neoptera</taxon>
        <taxon>Endopterygota</taxon>
        <taxon>Diptera</taxon>
        <taxon>Nematocera</taxon>
        <taxon>Psychodoidea</taxon>
        <taxon>Psychodidae</taxon>
        <taxon>Lutzomyia</taxon>
        <taxon>Lutzomyia</taxon>
    </lineage>
</organism>
<feature type="compositionally biased region" description="Basic and acidic residues" evidence="4">
    <location>
        <begin position="949"/>
        <end position="965"/>
    </location>
</feature>
<feature type="compositionally biased region" description="Basic and acidic residues" evidence="4">
    <location>
        <begin position="907"/>
        <end position="929"/>
    </location>
</feature>
<sequence>MSGEALSAKLIEKSLNYHGMPLLKIWEGERGESDLTKLGIQNLDFAVYQMRQKNLTFQDRAKRLKLHQFISKNATQLFSESLIDNHSVTIIEDDEWGKDTSVQIPLLEALLPADKTGRTRHFFDNVQRGDVIFGTVMNKSTPGYIIKVACSAGSQDRYVQDLAIKAYVPYSNTTSSGDKKTANRSLVQGNFVCCEVQEVTAETEKLVCEMKGSVCRIGDKEYTTGLVTSEQFPDFYKITSEKKNFTFEEILQSSPSFKNPYSDEYLFESVGLSPREHYSIMSSLRGRFPQQEYSNELRQVQASKWAFRSVAEGIEHFKVGRHSEAFQCLNKALNIDPRNVEGLVARGALYANSGSFKKAVDDFETALKLNPSHANARKYMGETLVALGRSYEEENKLEEARKAYQDCLVIIPHHEEAMNSLEYLKNRSQKQPSMLFEPGELELPALNFNTKERKLDDVLGGGSSKKDKKSKKKKPKGKSSKKYSSSSGSSSDSSDSSDSDSDSSSDTDSSSSSGSDESHGGRKKKGSKKKREKSMSPLSKRMAIMSGNVRDSSESASYQFNQSYMSTDSVPQAPPPPSVVDDYELKVRQFLEITRDEDNYEEKVRKFVEEASKYRKERKLMEEKNRKKKKKDGKKSKKESRKRRKEKEEKHRKKSTKKDKIELDDLENKKLREALKIFEKLPVLDELGSKLSSIYGKSTDNDGKIDEDSKGKGKRQSPEKDDYPEGKWKMIFTKDQKKDAKPSTSKGGSSLAKQHPFMGDSEDSDTEDNLGQPQPSTSSSSYYDKRRGDDEKKRRSSPHGGQKKYDVPKSAAKSTPVVLDKFGSFRLATADRTPPKAPMQFQRRSRSRSKSKKRSSSSQSRSRTPQRRRSRSLSYTKRRYSRSRSRSYRSRTRSRSKSYSRSRSRSRSMDRHRFEKRSFRGHGYDRDRGTGFYKSRFNPRGGYRGRGGGFRDNRDFRGRGRDRPFRARGRGNPRYMSSRGRDDHRDRRYDRDGSYDRNSDRESNYDDRRDRFSKRSSKEHRRSITPTKAMDKGKGEMDDVTTSAATAEN</sequence>
<feature type="compositionally biased region" description="Basic and acidic residues" evidence="4">
    <location>
        <begin position="783"/>
        <end position="793"/>
    </location>
</feature>
<dbReference type="PANTHER" id="PTHR23184">
    <property type="entry name" value="TETRATRICOPEPTIDE REPEAT PROTEIN 14"/>
    <property type="match status" value="1"/>
</dbReference>
<feature type="compositionally biased region" description="Polar residues" evidence="4">
    <location>
        <begin position="554"/>
        <end position="565"/>
    </location>
</feature>
<dbReference type="Pfam" id="PF07719">
    <property type="entry name" value="TPR_2"/>
    <property type="match status" value="1"/>
</dbReference>
<evidence type="ECO:0000256" key="2">
    <source>
        <dbReference type="ARBA" id="ARBA00022803"/>
    </source>
</evidence>
<feature type="compositionally biased region" description="Acidic residues" evidence="4">
    <location>
        <begin position="495"/>
        <end position="505"/>
    </location>
</feature>
<feature type="region of interest" description="Disordered" evidence="4">
    <location>
        <begin position="454"/>
        <end position="580"/>
    </location>
</feature>
<accession>A0A7G3AZP3</accession>
<evidence type="ECO:0000256" key="1">
    <source>
        <dbReference type="ARBA" id="ARBA00022737"/>
    </source>
</evidence>
<dbReference type="KEGG" id="lll:129791316"/>
<keyword evidence="1" id="KW-0677">Repeat</keyword>
<evidence type="ECO:0000313" key="6">
    <source>
        <dbReference type="EMBL" id="MBC1177750.1"/>
    </source>
</evidence>
<dbReference type="PANTHER" id="PTHR23184:SF9">
    <property type="entry name" value="TETRATRICOPEPTIDE REPEAT PROTEIN 14"/>
    <property type="match status" value="1"/>
</dbReference>
<dbReference type="EMBL" id="GITU01009047">
    <property type="protein sequence ID" value="MBC1177750.1"/>
    <property type="molecule type" value="Transcribed_RNA"/>
</dbReference>
<dbReference type="InterPro" id="IPR011990">
    <property type="entry name" value="TPR-like_helical_dom_sf"/>
</dbReference>
<feature type="repeat" description="TPR" evidence="3">
    <location>
        <begin position="381"/>
        <end position="414"/>
    </location>
</feature>
<feature type="region of interest" description="Disordered" evidence="4">
    <location>
        <begin position="693"/>
        <end position="1049"/>
    </location>
</feature>
<evidence type="ECO:0000256" key="4">
    <source>
        <dbReference type="SAM" id="MobiDB-lite"/>
    </source>
</evidence>
<keyword evidence="2 3" id="KW-0802">TPR repeat</keyword>
<feature type="compositionally biased region" description="Basic residues" evidence="4">
    <location>
        <begin position="466"/>
        <end position="481"/>
    </location>
</feature>
<feature type="repeat" description="TPR" evidence="3">
    <location>
        <begin position="306"/>
        <end position="339"/>
    </location>
</feature>
<feature type="compositionally biased region" description="Low complexity" evidence="4">
    <location>
        <begin position="482"/>
        <end position="494"/>
    </location>
</feature>
<feature type="region of interest" description="Disordered" evidence="4">
    <location>
        <begin position="611"/>
        <end position="665"/>
    </location>
</feature>
<dbReference type="RefSeq" id="XP_055685400.1">
    <property type="nucleotide sequence ID" value="XM_055829425.1"/>
</dbReference>
<name>A0A7G3AZP3_LUTLO</name>
<proteinExistence type="predicted"/>
<dbReference type="AlphaFoldDB" id="A0A7G3AZP3"/>
<dbReference type="Gene3D" id="1.25.40.10">
    <property type="entry name" value="Tetratricopeptide repeat domain"/>
    <property type="match status" value="1"/>
</dbReference>
<dbReference type="Pfam" id="PF13181">
    <property type="entry name" value="TPR_8"/>
    <property type="match status" value="1"/>
</dbReference>
<feature type="compositionally biased region" description="Basic residues" evidence="4">
    <location>
        <begin position="626"/>
        <end position="657"/>
    </location>
</feature>
<dbReference type="PROSITE" id="PS50293">
    <property type="entry name" value="TPR_REGION"/>
    <property type="match status" value="1"/>
</dbReference>
<feature type="compositionally biased region" description="Low complexity" evidence="4">
    <location>
        <begin position="506"/>
        <end position="515"/>
    </location>
</feature>
<dbReference type="VEuPathDB" id="VectorBase:LLONM1_004388"/>
<dbReference type="SUPFAM" id="SSF48452">
    <property type="entry name" value="TPR-like"/>
    <property type="match status" value="1"/>
</dbReference>